<dbReference type="InterPro" id="IPR036736">
    <property type="entry name" value="ACP-like_sf"/>
</dbReference>
<evidence type="ECO:0000256" key="3">
    <source>
        <dbReference type="ARBA" id="ARBA00022553"/>
    </source>
</evidence>
<keyword evidence="1 5" id="KW-0596">Phosphopantetheine</keyword>
<sequence length="79" mass="8643">MDVKEGIISILKDVTGLDDIGTDADQDLFADGILDSMATVEVLVSLQDKFDIQVPVSEFDRSQWSTVNKIADRVGELEA</sequence>
<dbReference type="RefSeq" id="WP_048704291.1">
    <property type="nucleotide sequence ID" value="NZ_CP012034.1"/>
</dbReference>
<comment type="PTM">
    <text evidence="5">4'-phosphopantetheine is transferred from CoA to a specific serine of apo-DCP.</text>
</comment>
<keyword evidence="8" id="KW-1185">Reference proteome</keyword>
<dbReference type="PATRIC" id="fig|1007676.4.peg.1224"/>
<keyword evidence="4 5" id="KW-0961">Cell wall biogenesis/degradation</keyword>
<feature type="modified residue" description="O-(pantetheine 4'-phosphoryl)serine" evidence="5">
    <location>
        <position position="36"/>
    </location>
</feature>
<dbReference type="Gene3D" id="1.10.1200.10">
    <property type="entry name" value="ACP-like"/>
    <property type="match status" value="1"/>
</dbReference>
<dbReference type="NCBIfam" id="TIGR01688">
    <property type="entry name" value="dltC"/>
    <property type="match status" value="1"/>
</dbReference>
<dbReference type="NCBIfam" id="NF003464">
    <property type="entry name" value="PRK05087.1"/>
    <property type="match status" value="1"/>
</dbReference>
<dbReference type="EMBL" id="CP012034">
    <property type="protein sequence ID" value="AKP67161.1"/>
    <property type="molecule type" value="Genomic_DNA"/>
</dbReference>
<dbReference type="GO" id="GO:0005737">
    <property type="term" value="C:cytoplasm"/>
    <property type="evidence" value="ECO:0007669"/>
    <property type="project" value="UniProtKB-SubCell"/>
</dbReference>
<dbReference type="GO" id="GO:0071555">
    <property type="term" value="P:cell wall organization"/>
    <property type="evidence" value="ECO:0007669"/>
    <property type="project" value="UniProtKB-KW"/>
</dbReference>
<dbReference type="InterPro" id="IPR003230">
    <property type="entry name" value="DltC"/>
</dbReference>
<evidence type="ECO:0000256" key="4">
    <source>
        <dbReference type="ARBA" id="ARBA00023316"/>
    </source>
</evidence>
<dbReference type="PROSITE" id="PS50075">
    <property type="entry name" value="CARRIER"/>
    <property type="match status" value="1"/>
</dbReference>
<dbReference type="GO" id="GO:0070395">
    <property type="term" value="P:lipoteichoic acid biosynthetic process"/>
    <property type="evidence" value="ECO:0007669"/>
    <property type="project" value="UniProtKB-UniRule"/>
</dbReference>
<dbReference type="UniPathway" id="UPA00556"/>
<dbReference type="Proteomes" id="UP000036106">
    <property type="component" value="Chromosome"/>
</dbReference>
<comment type="subcellular location">
    <subcellularLocation>
        <location evidence="5">Cytoplasm</location>
    </subcellularLocation>
</comment>
<evidence type="ECO:0000256" key="5">
    <source>
        <dbReference type="HAMAP-Rule" id="MF_00565"/>
    </source>
</evidence>
<evidence type="ECO:0000313" key="8">
    <source>
        <dbReference type="Proteomes" id="UP000036106"/>
    </source>
</evidence>
<dbReference type="Pfam" id="PF00550">
    <property type="entry name" value="PP-binding"/>
    <property type="match status" value="1"/>
</dbReference>
<dbReference type="STRING" id="1007676.ABM34_06170"/>
<comment type="similarity">
    <text evidence="5">Belongs to the DltC family.</text>
</comment>
<protein>
    <recommendedName>
        <fullName evidence="5">D-alanyl carrier protein</fullName>
        <shortName evidence="5">DCP</shortName>
    </recommendedName>
    <alternativeName>
        <fullName evidence="5">D-alanine--poly(phosphoribitol) ligase subunit 2</fullName>
    </alternativeName>
</protein>
<evidence type="ECO:0000259" key="6">
    <source>
        <dbReference type="PROSITE" id="PS50075"/>
    </source>
</evidence>
<evidence type="ECO:0000256" key="2">
    <source>
        <dbReference type="ARBA" id="ARBA00022490"/>
    </source>
</evidence>
<dbReference type="HAMAP" id="MF_00565">
    <property type="entry name" value="DltC"/>
    <property type="match status" value="1"/>
</dbReference>
<evidence type="ECO:0000256" key="1">
    <source>
        <dbReference type="ARBA" id="ARBA00022450"/>
    </source>
</evidence>
<dbReference type="SUPFAM" id="SSF47336">
    <property type="entry name" value="ACP-like"/>
    <property type="match status" value="1"/>
</dbReference>
<keyword evidence="3 5" id="KW-0597">Phosphoprotein</keyword>
<feature type="domain" description="Carrier" evidence="6">
    <location>
        <begin position="1"/>
        <end position="78"/>
    </location>
</feature>
<dbReference type="InterPro" id="IPR009081">
    <property type="entry name" value="PP-bd_ACP"/>
</dbReference>
<proteinExistence type="inferred from homology"/>
<evidence type="ECO:0000313" key="7">
    <source>
        <dbReference type="EMBL" id="AKP67161.1"/>
    </source>
</evidence>
<dbReference type="AlphaFoldDB" id="A0A0H4QJE1"/>
<name>A0A0H4QJE1_9LACO</name>
<keyword evidence="2 5" id="KW-0963">Cytoplasm</keyword>
<reference evidence="8" key="1">
    <citation type="submission" date="2015-07" db="EMBL/GenBank/DDBJ databases">
        <title>Lactobacillus ginsenosidimutans/EMML 3141/ whole genome sequencing.</title>
        <authorList>
            <person name="Kim M.K."/>
            <person name="Im W.-T."/>
            <person name="Srinivasan S."/>
            <person name="Lee J.-J."/>
        </authorList>
    </citation>
    <scope>NUCLEOTIDE SEQUENCE [LARGE SCALE GENOMIC DNA]</scope>
    <source>
        <strain evidence="8">EMML 3041</strain>
    </source>
</reference>
<dbReference type="OrthoDB" id="6462171at2"/>
<organism evidence="7 8">
    <name type="scientific">Companilactobacillus ginsenosidimutans</name>
    <dbReference type="NCBI Taxonomy" id="1007676"/>
    <lineage>
        <taxon>Bacteria</taxon>
        <taxon>Bacillati</taxon>
        <taxon>Bacillota</taxon>
        <taxon>Bacilli</taxon>
        <taxon>Lactobacillales</taxon>
        <taxon>Lactobacillaceae</taxon>
        <taxon>Companilactobacillus</taxon>
    </lineage>
</organism>
<dbReference type="KEGG" id="lgn:ABM34_06170"/>
<accession>A0A0H4QJE1</accession>
<gene>
    <name evidence="5" type="primary">dltC</name>
    <name evidence="7" type="ORF">ABM34_06170</name>
</gene>
<comment type="function">
    <text evidence="5">Carrier protein involved in the D-alanylation of lipoteichoic acid (LTA). The loading of thioester-linked D-alanine onto DltC is catalyzed by D-alanine--D-alanyl carrier protein ligase DltA. The DltC-carried D-alanyl group is further transferred to cell membrane phosphatidylglycerol (PG) by forming an ester bond, probably catalyzed by DltD. D-alanylation of LTA plays an important role in modulating the properties of the cell wall in Gram-positive bacteria, influencing the net charge of the cell wall.</text>
</comment>
<dbReference type="GO" id="GO:0036370">
    <property type="term" value="F:D-alanyl carrier activity"/>
    <property type="evidence" value="ECO:0007669"/>
    <property type="project" value="UniProtKB-UniRule"/>
</dbReference>
<comment type="pathway">
    <text evidence="5">Cell wall biogenesis; lipoteichoic acid biosynthesis.</text>
</comment>